<evidence type="ECO:0000313" key="1">
    <source>
        <dbReference type="Proteomes" id="UP000095285"/>
    </source>
</evidence>
<accession>A0A1I7VP00</accession>
<dbReference type="WBParaSite" id="EN70_4634">
    <property type="protein sequence ID" value="EN70_4634"/>
    <property type="gene ID" value="EN70_4634"/>
</dbReference>
<reference evidence="2" key="2">
    <citation type="submission" date="2016-11" db="UniProtKB">
        <authorList>
            <consortium name="WormBaseParasite"/>
        </authorList>
    </citation>
    <scope>IDENTIFICATION</scope>
</reference>
<reference evidence="1" key="1">
    <citation type="submission" date="2012-04" db="EMBL/GenBank/DDBJ databases">
        <title>The Genome Sequence of Loa loa.</title>
        <authorList>
            <consortium name="The Broad Institute Genome Sequencing Platform"/>
            <consortium name="Broad Institute Genome Sequencing Center for Infectious Disease"/>
            <person name="Nutman T.B."/>
            <person name="Fink D.L."/>
            <person name="Russ C."/>
            <person name="Young S."/>
            <person name="Zeng Q."/>
            <person name="Gargeya S."/>
            <person name="Alvarado L."/>
            <person name="Berlin A."/>
            <person name="Chapman S.B."/>
            <person name="Chen Z."/>
            <person name="Freedman E."/>
            <person name="Gellesch M."/>
            <person name="Goldberg J."/>
            <person name="Griggs A."/>
            <person name="Gujja S."/>
            <person name="Heilman E.R."/>
            <person name="Heiman D."/>
            <person name="Howarth C."/>
            <person name="Mehta T."/>
            <person name="Neiman D."/>
            <person name="Pearson M."/>
            <person name="Roberts A."/>
            <person name="Saif S."/>
            <person name="Shea T."/>
            <person name="Shenoy N."/>
            <person name="Sisk P."/>
            <person name="Stolte C."/>
            <person name="Sykes S."/>
            <person name="White J."/>
            <person name="Yandava C."/>
            <person name="Haas B."/>
            <person name="Henn M.R."/>
            <person name="Nusbaum C."/>
            <person name="Birren B."/>
        </authorList>
    </citation>
    <scope>NUCLEOTIDE SEQUENCE [LARGE SCALE GENOMIC DNA]</scope>
</reference>
<keyword evidence="1" id="KW-1185">Reference proteome</keyword>
<dbReference type="Proteomes" id="UP000095285">
    <property type="component" value="Unassembled WGS sequence"/>
</dbReference>
<evidence type="ECO:0000313" key="2">
    <source>
        <dbReference type="WBParaSite" id="EN70_4634"/>
    </source>
</evidence>
<sequence>MDNTPYNIHAYTLVIGHLSDNNSNNNSVADISLRLIIGTAAAAAAPTATAINIPSTQI</sequence>
<protein>
    <submittedName>
        <fullName evidence="2">Uncharacterized protein</fullName>
    </submittedName>
</protein>
<name>A0A1I7VP00_LOALO</name>
<proteinExistence type="predicted"/>
<dbReference type="AlphaFoldDB" id="A0A1I7VP00"/>
<organism evidence="1 2">
    <name type="scientific">Loa loa</name>
    <name type="common">Eye worm</name>
    <name type="synonym">Filaria loa</name>
    <dbReference type="NCBI Taxonomy" id="7209"/>
    <lineage>
        <taxon>Eukaryota</taxon>
        <taxon>Metazoa</taxon>
        <taxon>Ecdysozoa</taxon>
        <taxon>Nematoda</taxon>
        <taxon>Chromadorea</taxon>
        <taxon>Rhabditida</taxon>
        <taxon>Spirurina</taxon>
        <taxon>Spiruromorpha</taxon>
        <taxon>Filarioidea</taxon>
        <taxon>Onchocercidae</taxon>
        <taxon>Loa</taxon>
    </lineage>
</organism>